<evidence type="ECO:0000313" key="8">
    <source>
        <dbReference type="Proteomes" id="UP000249499"/>
    </source>
</evidence>
<dbReference type="InterPro" id="IPR002797">
    <property type="entry name" value="Polysacc_synth"/>
</dbReference>
<protein>
    <submittedName>
        <fullName evidence="7">Lipopolysaccharide biosynthesis protein</fullName>
    </submittedName>
</protein>
<gene>
    <name evidence="7" type="ORF">PR017_13740</name>
</gene>
<dbReference type="InterPro" id="IPR050833">
    <property type="entry name" value="Poly_Biosynth_Transport"/>
</dbReference>
<dbReference type="KEGG" id="rtu:PR017_13740"/>
<dbReference type="GO" id="GO:0005886">
    <property type="term" value="C:plasma membrane"/>
    <property type="evidence" value="ECO:0007669"/>
    <property type="project" value="UniProtKB-SubCell"/>
</dbReference>
<feature type="transmembrane region" description="Helical" evidence="6">
    <location>
        <begin position="360"/>
        <end position="381"/>
    </location>
</feature>
<accession>A0AAF1K342</accession>
<evidence type="ECO:0000256" key="6">
    <source>
        <dbReference type="SAM" id="Phobius"/>
    </source>
</evidence>
<keyword evidence="5 6" id="KW-0472">Membrane</keyword>
<feature type="transmembrane region" description="Helical" evidence="6">
    <location>
        <begin position="150"/>
        <end position="168"/>
    </location>
</feature>
<comment type="subcellular location">
    <subcellularLocation>
        <location evidence="1">Cell membrane</location>
        <topology evidence="1">Multi-pass membrane protein</topology>
    </subcellularLocation>
</comment>
<dbReference type="PANTHER" id="PTHR30250">
    <property type="entry name" value="PST FAMILY PREDICTED COLANIC ACID TRANSPORTER"/>
    <property type="match status" value="1"/>
</dbReference>
<evidence type="ECO:0000256" key="4">
    <source>
        <dbReference type="ARBA" id="ARBA00022989"/>
    </source>
</evidence>
<organism evidence="7 8">
    <name type="scientific">Rhizobium tumorigenes</name>
    <dbReference type="NCBI Taxonomy" id="2041385"/>
    <lineage>
        <taxon>Bacteria</taxon>
        <taxon>Pseudomonadati</taxon>
        <taxon>Pseudomonadota</taxon>
        <taxon>Alphaproteobacteria</taxon>
        <taxon>Hyphomicrobiales</taxon>
        <taxon>Rhizobiaceae</taxon>
        <taxon>Rhizobium/Agrobacterium group</taxon>
        <taxon>Rhizobium</taxon>
    </lineage>
</organism>
<evidence type="ECO:0000256" key="2">
    <source>
        <dbReference type="ARBA" id="ARBA00022475"/>
    </source>
</evidence>
<keyword evidence="2" id="KW-1003">Cell membrane</keyword>
<sequence>MPVVETAEKMLPVDVRTKLSSALRQLAAVLSGRGEKDASRRMAMVAFIIRILSAALAFVSQIILARTMGEFEYGIFVFVWVLVVIVGNLSCIGFHTAVIRFLPQYKVSGDDALIRGLTRTSRRFALASSGGLALAGMIALHFGAGLIAPYYAIPLFLGLLIMPLIALGDVLDGTSRANHWPVMALSPTFLVRPTLILVFMVGAVILGAPHSAVTAAEAALAATFVTTLGQYLAVTIRLRRHVPAGPGEIRFSTWMAVAFPIFLIEGVGYLLTNSDVIVVGLFLDPEQVAIYFAAAKTMALVHFVYFSVKAAAGPRFSAIIAEGDRAKLAAFATEATRWAFWPALVVGLCVLAAGSELLSLFGAAFTAGQVVMAILLAGILAKALVGPGEVLLMMAGHQRLCAALYGIALAANVCLNVGLIPRLGIEGAAIATASAMGVEAVLLHLAVRWKLGIVLFAFARPTRTMIVKAFP</sequence>
<feature type="transmembrane region" description="Helical" evidence="6">
    <location>
        <begin position="402"/>
        <end position="420"/>
    </location>
</feature>
<feature type="transmembrane region" description="Helical" evidence="6">
    <location>
        <begin position="75"/>
        <end position="103"/>
    </location>
</feature>
<evidence type="ECO:0000256" key="5">
    <source>
        <dbReference type="ARBA" id="ARBA00023136"/>
    </source>
</evidence>
<evidence type="ECO:0000256" key="1">
    <source>
        <dbReference type="ARBA" id="ARBA00004651"/>
    </source>
</evidence>
<reference evidence="7 8" key="1">
    <citation type="journal article" date="2018" name="Sci. Rep.">
        <title>Rhizobium tumorigenes sp. nov., a novel plant tumorigenic bacterium isolated from cane gall tumors on thornless blackberry.</title>
        <authorList>
            <person name="Kuzmanovi N."/>
            <person name="Smalla K."/>
            <person name="Gronow S."/>
            <person name="PuBawska J."/>
        </authorList>
    </citation>
    <scope>NUCLEOTIDE SEQUENCE [LARGE SCALE GENOMIC DNA]</scope>
    <source>
        <strain evidence="7 8">1078</strain>
    </source>
</reference>
<evidence type="ECO:0000256" key="3">
    <source>
        <dbReference type="ARBA" id="ARBA00022692"/>
    </source>
</evidence>
<feature type="transmembrane region" description="Helical" evidence="6">
    <location>
        <begin position="335"/>
        <end position="354"/>
    </location>
</feature>
<proteinExistence type="predicted"/>
<feature type="transmembrane region" description="Helical" evidence="6">
    <location>
        <begin position="43"/>
        <end position="63"/>
    </location>
</feature>
<keyword evidence="4 6" id="KW-1133">Transmembrane helix</keyword>
<reference evidence="8" key="2">
    <citation type="journal article" date="2023" name="MicrobiologyOpen">
        <title>Genomics of the tumorigenes clade of the family Rhizobiaceae and description of Rhizobium rhododendri sp. nov.</title>
        <authorList>
            <person name="Kuzmanovic N."/>
            <person name="diCenzo G.C."/>
            <person name="Bunk B."/>
            <person name="Sproeer C."/>
            <person name="Fruehling A."/>
            <person name="Neumann-Schaal M."/>
            <person name="Overmann J."/>
            <person name="Smalla K."/>
        </authorList>
    </citation>
    <scope>NUCLEOTIDE SEQUENCE [LARGE SCALE GENOMIC DNA]</scope>
    <source>
        <strain evidence="8">1078</strain>
    </source>
</reference>
<feature type="transmembrane region" description="Helical" evidence="6">
    <location>
        <begin position="288"/>
        <end position="308"/>
    </location>
</feature>
<keyword evidence="8" id="KW-1185">Reference proteome</keyword>
<dbReference type="EMBL" id="CP117255">
    <property type="protein sequence ID" value="WFR94858.1"/>
    <property type="molecule type" value="Genomic_DNA"/>
</dbReference>
<dbReference type="RefSeq" id="WP_111220057.1">
    <property type="nucleotide sequence ID" value="NZ_CP117255.1"/>
</dbReference>
<evidence type="ECO:0000313" key="7">
    <source>
        <dbReference type="EMBL" id="WFR94858.1"/>
    </source>
</evidence>
<feature type="transmembrane region" description="Helical" evidence="6">
    <location>
        <begin position="440"/>
        <end position="459"/>
    </location>
</feature>
<keyword evidence="3 6" id="KW-0812">Transmembrane</keyword>
<feature type="transmembrane region" description="Helical" evidence="6">
    <location>
        <begin position="124"/>
        <end position="144"/>
    </location>
</feature>
<dbReference type="Proteomes" id="UP000249499">
    <property type="component" value="Chromosome"/>
</dbReference>
<dbReference type="AlphaFoldDB" id="A0AAF1K342"/>
<feature type="transmembrane region" description="Helical" evidence="6">
    <location>
        <begin position="254"/>
        <end position="282"/>
    </location>
</feature>
<feature type="transmembrane region" description="Helical" evidence="6">
    <location>
        <begin position="214"/>
        <end position="234"/>
    </location>
</feature>
<feature type="transmembrane region" description="Helical" evidence="6">
    <location>
        <begin position="189"/>
        <end position="208"/>
    </location>
</feature>
<name>A0AAF1K342_9HYPH</name>
<dbReference type="Pfam" id="PF01943">
    <property type="entry name" value="Polysacc_synt"/>
    <property type="match status" value="1"/>
</dbReference>
<dbReference type="PANTHER" id="PTHR30250:SF11">
    <property type="entry name" value="O-ANTIGEN TRANSPORTER-RELATED"/>
    <property type="match status" value="1"/>
</dbReference>